<name>A0AA39GXE7_9BILA</name>
<dbReference type="EMBL" id="JAUCMV010000005">
    <property type="protein sequence ID" value="KAK0394919.1"/>
    <property type="molecule type" value="Genomic_DNA"/>
</dbReference>
<dbReference type="Proteomes" id="UP001175271">
    <property type="component" value="Unassembled WGS sequence"/>
</dbReference>
<comment type="caution">
    <text evidence="1">The sequence shown here is derived from an EMBL/GenBank/DDBJ whole genome shotgun (WGS) entry which is preliminary data.</text>
</comment>
<gene>
    <name evidence="1" type="ORF">QR680_001008</name>
</gene>
<proteinExistence type="predicted"/>
<evidence type="ECO:0000313" key="2">
    <source>
        <dbReference type="Proteomes" id="UP001175271"/>
    </source>
</evidence>
<accession>A0AA39GXE7</accession>
<protein>
    <submittedName>
        <fullName evidence="1">Uncharacterized protein</fullName>
    </submittedName>
</protein>
<evidence type="ECO:0000313" key="1">
    <source>
        <dbReference type="EMBL" id="KAK0394919.1"/>
    </source>
</evidence>
<keyword evidence="2" id="KW-1185">Reference proteome</keyword>
<sequence>MKRKQQELEEASKELAYKLSQFPEPFHFASIHPLTKLGHHLPFPEEDMRSSFMLPVMNFGENKIGDIEMKSIEQEEFSAEDYIPDLVRQVNDFNIDNFTIPERAYLVVKRYLYTVGLLSRLLTWMTWKRSIRAKLSALRSLSQISSNQLL</sequence>
<organism evidence="1 2">
    <name type="scientific">Steinernema hermaphroditum</name>
    <dbReference type="NCBI Taxonomy" id="289476"/>
    <lineage>
        <taxon>Eukaryota</taxon>
        <taxon>Metazoa</taxon>
        <taxon>Ecdysozoa</taxon>
        <taxon>Nematoda</taxon>
        <taxon>Chromadorea</taxon>
        <taxon>Rhabditida</taxon>
        <taxon>Tylenchina</taxon>
        <taxon>Panagrolaimomorpha</taxon>
        <taxon>Strongyloidoidea</taxon>
        <taxon>Steinernematidae</taxon>
        <taxon>Steinernema</taxon>
    </lineage>
</organism>
<dbReference type="AlphaFoldDB" id="A0AA39GXE7"/>
<reference evidence="1" key="1">
    <citation type="submission" date="2023-06" db="EMBL/GenBank/DDBJ databases">
        <title>Genomic analysis of the entomopathogenic nematode Steinernema hermaphroditum.</title>
        <authorList>
            <person name="Schwarz E.M."/>
            <person name="Heppert J.K."/>
            <person name="Baniya A."/>
            <person name="Schwartz H.T."/>
            <person name="Tan C.-H."/>
            <person name="Antoshechkin I."/>
            <person name="Sternberg P.W."/>
            <person name="Goodrich-Blair H."/>
            <person name="Dillman A.R."/>
        </authorList>
    </citation>
    <scope>NUCLEOTIDE SEQUENCE</scope>
    <source>
        <strain evidence="1">PS9179</strain>
        <tissue evidence="1">Whole animal</tissue>
    </source>
</reference>